<dbReference type="InterPro" id="IPR024732">
    <property type="entry name" value="NAGLU_C"/>
</dbReference>
<proteinExistence type="predicted"/>
<dbReference type="EMBL" id="SRYZ01000036">
    <property type="protein sequence ID" value="TGY02140.1"/>
    <property type="molecule type" value="Genomic_DNA"/>
</dbReference>
<organism evidence="5 6">
    <name type="scientific">Bacteroides muris</name>
    <name type="common">ex Afrizal et al. 2022</name>
    <dbReference type="NCBI Taxonomy" id="2516960"/>
    <lineage>
        <taxon>Bacteria</taxon>
        <taxon>Pseudomonadati</taxon>
        <taxon>Bacteroidota</taxon>
        <taxon>Bacteroidia</taxon>
        <taxon>Bacteroidales</taxon>
        <taxon>Bacteroidaceae</taxon>
        <taxon>Bacteroides</taxon>
    </lineage>
</organism>
<evidence type="ECO:0000259" key="4">
    <source>
        <dbReference type="Pfam" id="PF12972"/>
    </source>
</evidence>
<dbReference type="InterPro" id="IPR024240">
    <property type="entry name" value="NAGLU_N"/>
</dbReference>
<evidence type="ECO:0000313" key="6">
    <source>
        <dbReference type="Proteomes" id="UP000310532"/>
    </source>
</evidence>
<evidence type="ECO:0000256" key="1">
    <source>
        <dbReference type="ARBA" id="ARBA00022801"/>
    </source>
</evidence>
<dbReference type="Proteomes" id="UP000310532">
    <property type="component" value="Unassembled WGS sequence"/>
</dbReference>
<dbReference type="Gene3D" id="3.30.379.10">
    <property type="entry name" value="Chitobiase/beta-hexosaminidase domain 2-like"/>
    <property type="match status" value="1"/>
</dbReference>
<name>A0A4V3RAT4_9BACE</name>
<dbReference type="InterPro" id="IPR029018">
    <property type="entry name" value="Hex-like_dom2"/>
</dbReference>
<feature type="domain" description="Alpha-N-acetylglucosaminidase tim-barrel" evidence="2">
    <location>
        <begin position="138"/>
        <end position="464"/>
    </location>
</feature>
<feature type="domain" description="Alpha-N-acetylglucosaminidase N-terminal" evidence="3">
    <location>
        <begin position="45"/>
        <end position="123"/>
    </location>
</feature>
<evidence type="ECO:0000259" key="3">
    <source>
        <dbReference type="Pfam" id="PF12971"/>
    </source>
</evidence>
<dbReference type="InterPro" id="IPR007781">
    <property type="entry name" value="NAGLU"/>
</dbReference>
<sequence length="748" mass="85775">MKRKTNGRKEPLNRLRNKCQTITKRFYICYILLFCLLPAVSGMSPVQGLLERVVPGSSGKFVIEQKSTAGEDFFELDQQGEKVVIRGNNPISIAVGLNWYLKYHAGIHLSWNNMVAKLPDALPPVLHRERHETASAYRYDFNYCTFSYTMAFWDWARWEQELDWMALHGINLSLALVGTDAVWRNVLFRLGYSKAEVNEFVAGPAFQAWWLMNNLEGWGGPNTDSWYEGRIALQKKILKRMREYGIHPVLPGYSGMLPHNAKEKLGVNVADPGKWCGYNRPAFLQPTDARFQEIADLYYKEMNRLFGKADFYSMDPFHEGGNVAGVDLDAAGKAIWQAMKKNSRNAAWVIQAWGANPRSAMIRNLPEGDMLVLDLYSESRPQWGDPESSWYRKNGFDGHRWLYCMLLNYGGNVGLHGKMQHVIDGYYKAAGSPFGKSLKGVGMTMEGSENNPVMYELLCELPWRSSAFSKDEWLKGYISARYGKCTPRLWEAWVLLGNSIYNCPPRSTQQGTHESIFCTRPSLKAYQASSWSEMSDYYRPHDVIRAAALLLEEAEEFKGNNNFEYDLIDITRQAVAEKGRLIYKVIQAAYEAEDKPLLRQASDRFLKLLLLQDRLLATRPEFKVGSWIGQARRLGGTPAEKDWLEWNARVQVTTWGNRQAADGGGLHDYAHKEWNGLLKDFYYLRWKTWLDRLNLLPDHDPAADIDYYSLEEPWTLQHAPYPSVKEGDCVETAKAVQRLLSEETENIR</sequence>
<accession>A0A4V3RAT4</accession>
<dbReference type="Pfam" id="PF12972">
    <property type="entry name" value="NAGLU_C"/>
    <property type="match status" value="1"/>
</dbReference>
<dbReference type="GO" id="GO:0005975">
    <property type="term" value="P:carbohydrate metabolic process"/>
    <property type="evidence" value="ECO:0007669"/>
    <property type="project" value="UniProtKB-ARBA"/>
</dbReference>
<dbReference type="Pfam" id="PF05089">
    <property type="entry name" value="NAGLU"/>
    <property type="match status" value="1"/>
</dbReference>
<dbReference type="GO" id="GO:0016787">
    <property type="term" value="F:hydrolase activity"/>
    <property type="evidence" value="ECO:0007669"/>
    <property type="project" value="UniProtKB-KW"/>
</dbReference>
<dbReference type="InterPro" id="IPR024733">
    <property type="entry name" value="NAGLU_tim-barrel"/>
</dbReference>
<feature type="domain" description="Alpha-N-acetylglucosaminidase C-terminal" evidence="4">
    <location>
        <begin position="473"/>
        <end position="736"/>
    </location>
</feature>
<comment type="caution">
    <text evidence="5">The sequence shown here is derived from an EMBL/GenBank/DDBJ whole genome shotgun (WGS) entry which is preliminary data.</text>
</comment>
<reference evidence="5 6" key="1">
    <citation type="submission" date="2019-04" db="EMBL/GenBank/DDBJ databases">
        <title>Microbes associate with the intestines of laboratory mice.</title>
        <authorList>
            <person name="Navarre W."/>
            <person name="Wong E."/>
            <person name="Huang K."/>
            <person name="Tropini C."/>
            <person name="Ng K."/>
            <person name="Yu B."/>
        </authorList>
    </citation>
    <scope>NUCLEOTIDE SEQUENCE [LARGE SCALE GENOMIC DNA]</scope>
    <source>
        <strain evidence="5 6">NM69_E16B</strain>
    </source>
</reference>
<dbReference type="Gene3D" id="3.20.20.80">
    <property type="entry name" value="Glycosidases"/>
    <property type="match status" value="1"/>
</dbReference>
<evidence type="ECO:0000259" key="2">
    <source>
        <dbReference type="Pfam" id="PF05089"/>
    </source>
</evidence>
<gene>
    <name evidence="5" type="ORF">E5355_13855</name>
</gene>
<dbReference type="Gene3D" id="1.20.120.670">
    <property type="entry name" value="N-acetyl-b-d-glucoasminidase"/>
    <property type="match status" value="1"/>
</dbReference>
<protein>
    <submittedName>
        <fullName evidence="5">Alpha-N-acetylglucosaminidase</fullName>
    </submittedName>
</protein>
<evidence type="ECO:0000313" key="5">
    <source>
        <dbReference type="EMBL" id="TGY02140.1"/>
    </source>
</evidence>
<keyword evidence="6" id="KW-1185">Reference proteome</keyword>
<dbReference type="Pfam" id="PF12971">
    <property type="entry name" value="NAGLU_N"/>
    <property type="match status" value="1"/>
</dbReference>
<dbReference type="AlphaFoldDB" id="A0A4V3RAT4"/>
<dbReference type="PANTHER" id="PTHR12872">
    <property type="entry name" value="ALPHA-N-ACETYLGLUCOSAMINIDASE"/>
    <property type="match status" value="1"/>
</dbReference>
<keyword evidence="1" id="KW-0378">Hydrolase</keyword>
<dbReference type="PANTHER" id="PTHR12872:SF1">
    <property type="entry name" value="ALPHA-N-ACETYLGLUCOSAMINIDASE"/>
    <property type="match status" value="1"/>
</dbReference>